<dbReference type="Gene3D" id="2.160.20.10">
    <property type="entry name" value="Single-stranded right-handed beta-helix, Pectin lyase-like"/>
    <property type="match status" value="1"/>
</dbReference>
<comment type="catalytic activity">
    <reaction evidence="9">
        <text>[(1-&gt;4)-alpha-D-galacturonosyl methyl ester](n) + n H2O = [(1-&gt;4)-alpha-D-galacturonosyl](n) + n methanol + n H(+)</text>
        <dbReference type="Rhea" id="RHEA:22380"/>
        <dbReference type="Rhea" id="RHEA-COMP:14570"/>
        <dbReference type="Rhea" id="RHEA-COMP:14573"/>
        <dbReference type="ChEBI" id="CHEBI:15377"/>
        <dbReference type="ChEBI" id="CHEBI:15378"/>
        <dbReference type="ChEBI" id="CHEBI:17790"/>
        <dbReference type="ChEBI" id="CHEBI:140522"/>
        <dbReference type="ChEBI" id="CHEBI:140523"/>
        <dbReference type="EC" id="3.1.1.11"/>
    </reaction>
</comment>
<dbReference type="InterPro" id="IPR011050">
    <property type="entry name" value="Pectin_lyase_fold/virulence"/>
</dbReference>
<evidence type="ECO:0000256" key="9">
    <source>
        <dbReference type="ARBA" id="ARBA00047928"/>
    </source>
</evidence>
<dbReference type="Proteomes" id="UP001287356">
    <property type="component" value="Unassembled WGS sequence"/>
</dbReference>
<reference evidence="12" key="1">
    <citation type="journal article" date="2023" name="Mol. Phylogenet. Evol.">
        <title>Genome-scale phylogeny and comparative genomics of the fungal order Sordariales.</title>
        <authorList>
            <person name="Hensen N."/>
            <person name="Bonometti L."/>
            <person name="Westerberg I."/>
            <person name="Brannstrom I.O."/>
            <person name="Guillou S."/>
            <person name="Cros-Aarteil S."/>
            <person name="Calhoun S."/>
            <person name="Haridas S."/>
            <person name="Kuo A."/>
            <person name="Mondo S."/>
            <person name="Pangilinan J."/>
            <person name="Riley R."/>
            <person name="LaButti K."/>
            <person name="Andreopoulos B."/>
            <person name="Lipzen A."/>
            <person name="Chen C."/>
            <person name="Yan M."/>
            <person name="Daum C."/>
            <person name="Ng V."/>
            <person name="Clum A."/>
            <person name="Steindorff A."/>
            <person name="Ohm R.A."/>
            <person name="Martin F."/>
            <person name="Silar P."/>
            <person name="Natvig D.O."/>
            <person name="Lalanne C."/>
            <person name="Gautier V."/>
            <person name="Ament-Velasquez S.L."/>
            <person name="Kruys A."/>
            <person name="Hutchinson M.I."/>
            <person name="Powell A.J."/>
            <person name="Barry K."/>
            <person name="Miller A.N."/>
            <person name="Grigoriev I.V."/>
            <person name="Debuchy R."/>
            <person name="Gladieux P."/>
            <person name="Hiltunen Thoren M."/>
            <person name="Johannesson H."/>
        </authorList>
    </citation>
    <scope>NUCLEOTIDE SEQUENCE</scope>
    <source>
        <strain evidence="12">CBS 958.72</strain>
    </source>
</reference>
<protein>
    <recommendedName>
        <fullName evidence="4">pectinesterase</fullName>
        <ecNumber evidence="4">3.1.1.11</ecNumber>
    </recommendedName>
</protein>
<reference evidence="12" key="2">
    <citation type="submission" date="2023-06" db="EMBL/GenBank/DDBJ databases">
        <authorList>
            <consortium name="Lawrence Berkeley National Laboratory"/>
            <person name="Haridas S."/>
            <person name="Hensen N."/>
            <person name="Bonometti L."/>
            <person name="Westerberg I."/>
            <person name="Brannstrom I.O."/>
            <person name="Guillou S."/>
            <person name="Cros-Aarteil S."/>
            <person name="Calhoun S."/>
            <person name="Kuo A."/>
            <person name="Mondo S."/>
            <person name="Pangilinan J."/>
            <person name="Riley R."/>
            <person name="Labutti K."/>
            <person name="Andreopoulos B."/>
            <person name="Lipzen A."/>
            <person name="Chen C."/>
            <person name="Yanf M."/>
            <person name="Daum C."/>
            <person name="Ng V."/>
            <person name="Clum A."/>
            <person name="Steindorff A."/>
            <person name="Ohm R."/>
            <person name="Martin F."/>
            <person name="Silar P."/>
            <person name="Natvig D."/>
            <person name="Lalanne C."/>
            <person name="Gautier V."/>
            <person name="Ament-Velasquez S.L."/>
            <person name="Kruys A."/>
            <person name="Hutchinson M.I."/>
            <person name="Powell A.J."/>
            <person name="Barry K."/>
            <person name="Miller A.N."/>
            <person name="Grigoriev I.V."/>
            <person name="Debuchy R."/>
            <person name="Gladieux P."/>
            <person name="Thoren M.H."/>
            <person name="Johannesson H."/>
        </authorList>
    </citation>
    <scope>NUCLEOTIDE SEQUENCE</scope>
    <source>
        <strain evidence="12">CBS 958.72</strain>
    </source>
</reference>
<evidence type="ECO:0000259" key="11">
    <source>
        <dbReference type="Pfam" id="PF01095"/>
    </source>
</evidence>
<keyword evidence="13" id="KW-1185">Reference proteome</keyword>
<evidence type="ECO:0000256" key="3">
    <source>
        <dbReference type="ARBA" id="ARBA00008891"/>
    </source>
</evidence>
<evidence type="ECO:0000313" key="13">
    <source>
        <dbReference type="Proteomes" id="UP001287356"/>
    </source>
</evidence>
<evidence type="ECO:0000256" key="2">
    <source>
        <dbReference type="ARBA" id="ARBA00005184"/>
    </source>
</evidence>
<dbReference type="InterPro" id="IPR012334">
    <property type="entry name" value="Pectin_lyas_fold"/>
</dbReference>
<evidence type="ECO:0000256" key="5">
    <source>
        <dbReference type="ARBA" id="ARBA00022525"/>
    </source>
</evidence>
<dbReference type="GO" id="GO:0045490">
    <property type="term" value="P:pectin catabolic process"/>
    <property type="evidence" value="ECO:0007669"/>
    <property type="project" value="TreeGrafter"/>
</dbReference>
<comment type="caution">
    <text evidence="12">The sequence shown here is derived from an EMBL/GenBank/DDBJ whole genome shotgun (WGS) entry which is preliminary data.</text>
</comment>
<keyword evidence="6 10" id="KW-0732">Signal</keyword>
<proteinExistence type="inferred from homology"/>
<dbReference type="GO" id="GO:0005576">
    <property type="term" value="C:extracellular region"/>
    <property type="evidence" value="ECO:0007669"/>
    <property type="project" value="UniProtKB-SubCell"/>
</dbReference>
<evidence type="ECO:0000256" key="1">
    <source>
        <dbReference type="ARBA" id="ARBA00004613"/>
    </source>
</evidence>
<evidence type="ECO:0000256" key="7">
    <source>
        <dbReference type="ARBA" id="ARBA00022801"/>
    </source>
</evidence>
<accession>A0AAE0NMW3</accession>
<dbReference type="EMBL" id="JAULSN010000001">
    <property type="protein sequence ID" value="KAK3384408.1"/>
    <property type="molecule type" value="Genomic_DNA"/>
</dbReference>
<dbReference type="FunFam" id="2.160.20.10:FF:000014">
    <property type="entry name" value="Pectinesterase"/>
    <property type="match status" value="1"/>
</dbReference>
<dbReference type="InterPro" id="IPR000070">
    <property type="entry name" value="Pectinesterase_cat"/>
</dbReference>
<comment type="subcellular location">
    <subcellularLocation>
        <location evidence="1">Secreted</location>
    </subcellularLocation>
</comment>
<dbReference type="EC" id="3.1.1.11" evidence="4"/>
<keyword evidence="5" id="KW-0964">Secreted</keyword>
<dbReference type="SUPFAM" id="SSF51126">
    <property type="entry name" value="Pectin lyase-like"/>
    <property type="match status" value="1"/>
</dbReference>
<feature type="domain" description="Pectinesterase catalytic" evidence="11">
    <location>
        <begin position="37"/>
        <end position="298"/>
    </location>
</feature>
<feature type="signal peptide" evidence="10">
    <location>
        <begin position="1"/>
        <end position="16"/>
    </location>
</feature>
<evidence type="ECO:0000256" key="4">
    <source>
        <dbReference type="ARBA" id="ARBA00013229"/>
    </source>
</evidence>
<evidence type="ECO:0000256" key="8">
    <source>
        <dbReference type="ARBA" id="ARBA00023085"/>
    </source>
</evidence>
<evidence type="ECO:0000256" key="6">
    <source>
        <dbReference type="ARBA" id="ARBA00022729"/>
    </source>
</evidence>
<dbReference type="Pfam" id="PF01095">
    <property type="entry name" value="Pectinesterase"/>
    <property type="match status" value="1"/>
</dbReference>
<evidence type="ECO:0000313" key="12">
    <source>
        <dbReference type="EMBL" id="KAK3384408.1"/>
    </source>
</evidence>
<dbReference type="GO" id="GO:0030599">
    <property type="term" value="F:pectinesterase activity"/>
    <property type="evidence" value="ECO:0007669"/>
    <property type="project" value="UniProtKB-EC"/>
</dbReference>
<dbReference type="AlphaFoldDB" id="A0AAE0NMW3"/>
<keyword evidence="7" id="KW-0378">Hydrolase</keyword>
<comment type="pathway">
    <text evidence="2">Glycan metabolism; pectin degradation; 2-dehydro-3-deoxy-D-gluconate from pectin: step 1/5.</text>
</comment>
<feature type="chain" id="PRO_5042238576" description="pectinesterase" evidence="10">
    <location>
        <begin position="17"/>
        <end position="332"/>
    </location>
</feature>
<dbReference type="PANTHER" id="PTHR31321:SF127">
    <property type="entry name" value="PECTINESTERASE"/>
    <property type="match status" value="1"/>
</dbReference>
<dbReference type="GO" id="GO:0042545">
    <property type="term" value="P:cell wall modification"/>
    <property type="evidence" value="ECO:0007669"/>
    <property type="project" value="InterPro"/>
</dbReference>
<evidence type="ECO:0000256" key="10">
    <source>
        <dbReference type="SAM" id="SignalP"/>
    </source>
</evidence>
<organism evidence="12 13">
    <name type="scientific">Lasiosphaeria ovina</name>
    <dbReference type="NCBI Taxonomy" id="92902"/>
    <lineage>
        <taxon>Eukaryota</taxon>
        <taxon>Fungi</taxon>
        <taxon>Dikarya</taxon>
        <taxon>Ascomycota</taxon>
        <taxon>Pezizomycotina</taxon>
        <taxon>Sordariomycetes</taxon>
        <taxon>Sordariomycetidae</taxon>
        <taxon>Sordariales</taxon>
        <taxon>Lasiosphaeriaceae</taxon>
        <taxon>Lasiosphaeria</taxon>
    </lineage>
</organism>
<comment type="similarity">
    <text evidence="3">Belongs to the pectinesterase family.</text>
</comment>
<name>A0AAE0NMW3_9PEZI</name>
<sequence length="332" mass="34624">MRRLAAILPLFAPVLAANRTVAPPGCITVSKSGGETRRSYSTIQAAVDALSTASADAQCIFISPGTYTEQVLVPARRAQLSVYGSTADTGGYAGNEVTITSSKSQADGLSNDGSATLRVKAAGFRLYNVNVNNGHGRGSQAVALSASADSAYYGCAFTGYQDTLLADTGTQLYARCLVQGVTDFIFGQHAPAWFEKCDIRVLSASMGYITASGRSSSSDPNYYVFNSCSIAAAAGNNVADGAFYLGRPWRAYARVVVQKTSMTSVVNPAGWRIWNAGDERTSNVLFGEHANTGAGAKGTRAPFATKLSSAIAIETVLGSGFTGAGWFDSACL</sequence>
<gene>
    <name evidence="12" type="ORF">B0T24DRAFT_674172</name>
</gene>
<dbReference type="PANTHER" id="PTHR31321">
    <property type="entry name" value="ACYL-COA THIOESTER HYDROLASE YBHC-RELATED"/>
    <property type="match status" value="1"/>
</dbReference>
<keyword evidence="8" id="KW-0063">Aspartyl esterase</keyword>